<dbReference type="Gene3D" id="1.10.10.10">
    <property type="entry name" value="Winged helix-like DNA-binding domain superfamily/Winged helix DNA-binding domain"/>
    <property type="match status" value="1"/>
</dbReference>
<evidence type="ECO:0000259" key="6">
    <source>
        <dbReference type="Pfam" id="PF04545"/>
    </source>
</evidence>
<proteinExistence type="inferred from homology"/>
<dbReference type="SUPFAM" id="SSF46689">
    <property type="entry name" value="Homeodomain-like"/>
    <property type="match status" value="1"/>
</dbReference>
<protein>
    <submittedName>
        <fullName evidence="7">Sugar-binding transcriptional regulator</fullName>
    </submittedName>
</protein>
<dbReference type="InterPro" id="IPR007324">
    <property type="entry name" value="Sugar-bd_dom_put"/>
</dbReference>
<evidence type="ECO:0000256" key="4">
    <source>
        <dbReference type="ARBA" id="ARBA00023163"/>
    </source>
</evidence>
<dbReference type="SUPFAM" id="SSF100950">
    <property type="entry name" value="NagB/RpiA/CoA transferase-like"/>
    <property type="match status" value="1"/>
</dbReference>
<dbReference type="InterPro" id="IPR051054">
    <property type="entry name" value="SorC_transcr_regulators"/>
</dbReference>
<keyword evidence="3" id="KW-0238">DNA-binding</keyword>
<dbReference type="PANTHER" id="PTHR34294">
    <property type="entry name" value="TRANSCRIPTIONAL REGULATOR-RELATED"/>
    <property type="match status" value="1"/>
</dbReference>
<name>A0ABP6LMR6_9MICC</name>
<dbReference type="Pfam" id="PF04198">
    <property type="entry name" value="Sugar-bind"/>
    <property type="match status" value="1"/>
</dbReference>
<dbReference type="Pfam" id="PF04545">
    <property type="entry name" value="Sigma70_r4"/>
    <property type="match status" value="1"/>
</dbReference>
<dbReference type="InterPro" id="IPR036388">
    <property type="entry name" value="WH-like_DNA-bd_sf"/>
</dbReference>
<evidence type="ECO:0000259" key="5">
    <source>
        <dbReference type="Pfam" id="PF04198"/>
    </source>
</evidence>
<reference evidence="8" key="1">
    <citation type="journal article" date="2019" name="Int. J. Syst. Evol. Microbiol.">
        <title>The Global Catalogue of Microorganisms (GCM) 10K type strain sequencing project: providing services to taxonomists for standard genome sequencing and annotation.</title>
        <authorList>
            <consortium name="The Broad Institute Genomics Platform"/>
            <consortium name="The Broad Institute Genome Sequencing Center for Infectious Disease"/>
            <person name="Wu L."/>
            <person name="Ma J."/>
        </authorList>
    </citation>
    <scope>NUCLEOTIDE SEQUENCE [LARGE SCALE GENOMIC DNA]</scope>
    <source>
        <strain evidence="8">JCM 14309</strain>
    </source>
</reference>
<dbReference type="InterPro" id="IPR009057">
    <property type="entry name" value="Homeodomain-like_sf"/>
</dbReference>
<dbReference type="PANTHER" id="PTHR34294:SF1">
    <property type="entry name" value="TRANSCRIPTIONAL REGULATOR LSRR"/>
    <property type="match status" value="1"/>
</dbReference>
<comment type="caution">
    <text evidence="7">The sequence shown here is derived from an EMBL/GenBank/DDBJ whole genome shotgun (WGS) entry which is preliminary data.</text>
</comment>
<accession>A0ABP6LMR6</accession>
<dbReference type="InterPro" id="IPR037171">
    <property type="entry name" value="NagB/RpiA_transferase-like"/>
</dbReference>
<evidence type="ECO:0000256" key="3">
    <source>
        <dbReference type="ARBA" id="ARBA00023125"/>
    </source>
</evidence>
<keyword evidence="8" id="KW-1185">Reference proteome</keyword>
<evidence type="ECO:0000313" key="8">
    <source>
        <dbReference type="Proteomes" id="UP001500236"/>
    </source>
</evidence>
<comment type="similarity">
    <text evidence="1">Belongs to the SorC transcriptional regulatory family.</text>
</comment>
<evidence type="ECO:0000256" key="2">
    <source>
        <dbReference type="ARBA" id="ARBA00023015"/>
    </source>
</evidence>
<dbReference type="InterPro" id="IPR007630">
    <property type="entry name" value="RNA_pol_sigma70_r4"/>
</dbReference>
<keyword evidence="4" id="KW-0804">Transcription</keyword>
<dbReference type="EMBL" id="BAAAVT010000002">
    <property type="protein sequence ID" value="GAA3052220.1"/>
    <property type="molecule type" value="Genomic_DNA"/>
</dbReference>
<evidence type="ECO:0000313" key="7">
    <source>
        <dbReference type="EMBL" id="GAA3052220.1"/>
    </source>
</evidence>
<gene>
    <name evidence="7" type="ORF">GCM10010529_02820</name>
</gene>
<sequence length="340" mass="36883">MHHWGILHTMKASYREKAEYHAARMYYGEHRTMQSVAAELGVSRSTVSRLLQQARRQGIVRISLHPPVDRTSALEHRIGELYGVRAHVAVSERGDDPARRSDSVSVLAAGLIDRLVTPGAVVGVAWGQTMTSVVARLNRREVPDLHVVQLNGAVNSEPEGIGAPLGTGIGVVERFAAAYGARAHVFAVPAFFDYEETKKALWRERSTRRILDMHRRASLAVFGVGTFAEGQASQVYSGGYLSRDDLNALSAEQVVGDVCTVFLRADGSWEDIALNSRGSGPVPTELVEVPRRVCVVNGPHKVPALRGALAAGLVTDLVLDQISADRLAYGQHRDQAVAEG</sequence>
<feature type="domain" description="RNA polymerase sigma-70 region 4" evidence="6">
    <location>
        <begin position="24"/>
        <end position="56"/>
    </location>
</feature>
<organism evidence="7 8">
    <name type="scientific">Nesterenkonia aethiopica</name>
    <dbReference type="NCBI Taxonomy" id="269144"/>
    <lineage>
        <taxon>Bacteria</taxon>
        <taxon>Bacillati</taxon>
        <taxon>Actinomycetota</taxon>
        <taxon>Actinomycetes</taxon>
        <taxon>Micrococcales</taxon>
        <taxon>Micrococcaceae</taxon>
        <taxon>Nesterenkonia</taxon>
    </lineage>
</organism>
<feature type="domain" description="Sugar-binding" evidence="5">
    <location>
        <begin position="69"/>
        <end position="327"/>
    </location>
</feature>
<dbReference type="Gene3D" id="3.40.50.1360">
    <property type="match status" value="1"/>
</dbReference>
<evidence type="ECO:0000256" key="1">
    <source>
        <dbReference type="ARBA" id="ARBA00010466"/>
    </source>
</evidence>
<keyword evidence="2" id="KW-0805">Transcription regulation</keyword>
<dbReference type="Proteomes" id="UP001500236">
    <property type="component" value="Unassembled WGS sequence"/>
</dbReference>